<reference evidence="8 9" key="1">
    <citation type="submission" date="2015-07" db="EMBL/GenBank/DDBJ databases">
        <title>Genome sequence of Leptolinea tardivitalis DSM 16556.</title>
        <authorList>
            <person name="Hemp J."/>
            <person name="Ward L.M."/>
            <person name="Pace L.A."/>
            <person name="Fischer W.W."/>
        </authorList>
    </citation>
    <scope>NUCLEOTIDE SEQUENCE [LARGE SCALE GENOMIC DNA]</scope>
    <source>
        <strain evidence="8 9">YMTK-2</strain>
    </source>
</reference>
<dbReference type="AlphaFoldDB" id="A0A0P6WX38"/>
<feature type="transmembrane region" description="Helical" evidence="6">
    <location>
        <begin position="140"/>
        <end position="162"/>
    </location>
</feature>
<evidence type="ECO:0000256" key="3">
    <source>
        <dbReference type="ARBA" id="ARBA00022692"/>
    </source>
</evidence>
<keyword evidence="3 6" id="KW-0812">Transmembrane</keyword>
<protein>
    <recommendedName>
        <fullName evidence="7">DUF2179 domain-containing protein</fullName>
    </recommendedName>
</protein>
<dbReference type="InterPro" id="IPR019264">
    <property type="entry name" value="DUF2179"/>
</dbReference>
<dbReference type="Pfam" id="PF10035">
    <property type="entry name" value="DUF2179"/>
    <property type="match status" value="1"/>
</dbReference>
<feature type="transmembrane region" description="Helical" evidence="6">
    <location>
        <begin position="43"/>
        <end position="62"/>
    </location>
</feature>
<gene>
    <name evidence="8" type="ORF">ADM99_13505</name>
</gene>
<keyword evidence="5 6" id="KW-0472">Membrane</keyword>
<dbReference type="STRING" id="229920.ADM99_13505"/>
<feature type="transmembrane region" description="Helical" evidence="6">
    <location>
        <begin position="98"/>
        <end position="120"/>
    </location>
</feature>
<comment type="subcellular location">
    <subcellularLocation>
        <location evidence="1">Cell membrane</location>
        <topology evidence="1">Multi-pass membrane protein</topology>
    </subcellularLocation>
</comment>
<dbReference type="PANTHER" id="PTHR33545:SF5">
    <property type="entry name" value="UPF0750 MEMBRANE PROTEIN YITT"/>
    <property type="match status" value="1"/>
</dbReference>
<keyword evidence="2" id="KW-1003">Cell membrane</keyword>
<feature type="transmembrane region" description="Helical" evidence="6">
    <location>
        <begin position="74"/>
        <end position="92"/>
    </location>
</feature>
<evidence type="ECO:0000256" key="4">
    <source>
        <dbReference type="ARBA" id="ARBA00022989"/>
    </source>
</evidence>
<dbReference type="PIRSF" id="PIRSF006483">
    <property type="entry name" value="Membrane_protein_YitT"/>
    <property type="match status" value="1"/>
</dbReference>
<comment type="caution">
    <text evidence="8">The sequence shown here is derived from an EMBL/GenBank/DDBJ whole genome shotgun (WGS) entry which is preliminary data.</text>
</comment>
<evidence type="ECO:0000256" key="5">
    <source>
        <dbReference type="ARBA" id="ARBA00023136"/>
    </source>
</evidence>
<dbReference type="InterPro" id="IPR051461">
    <property type="entry name" value="UPF0750_membrane"/>
</dbReference>
<feature type="domain" description="DUF2179" evidence="7">
    <location>
        <begin position="215"/>
        <end position="269"/>
    </location>
</feature>
<dbReference type="InterPro" id="IPR015867">
    <property type="entry name" value="N-reg_PII/ATP_PRibTrfase_C"/>
</dbReference>
<dbReference type="CDD" id="cd16380">
    <property type="entry name" value="YitT_C"/>
    <property type="match status" value="1"/>
</dbReference>
<dbReference type="PATRIC" id="fig|229920.5.peg.40"/>
<dbReference type="Proteomes" id="UP000050430">
    <property type="component" value="Unassembled WGS sequence"/>
</dbReference>
<evidence type="ECO:0000313" key="8">
    <source>
        <dbReference type="EMBL" id="KPL70709.1"/>
    </source>
</evidence>
<evidence type="ECO:0000256" key="6">
    <source>
        <dbReference type="SAM" id="Phobius"/>
    </source>
</evidence>
<dbReference type="EMBL" id="LGCK01000014">
    <property type="protein sequence ID" value="KPL70709.1"/>
    <property type="molecule type" value="Genomic_DNA"/>
</dbReference>
<evidence type="ECO:0000313" key="9">
    <source>
        <dbReference type="Proteomes" id="UP000050430"/>
    </source>
</evidence>
<dbReference type="GO" id="GO:0005886">
    <property type="term" value="C:plasma membrane"/>
    <property type="evidence" value="ECO:0007669"/>
    <property type="project" value="UniProtKB-SubCell"/>
</dbReference>
<dbReference type="InterPro" id="IPR003740">
    <property type="entry name" value="YitT"/>
</dbReference>
<keyword evidence="4 6" id="KW-1133">Transmembrane helix</keyword>
<dbReference type="Pfam" id="PF02588">
    <property type="entry name" value="YitT_membrane"/>
    <property type="match status" value="1"/>
</dbReference>
<proteinExistence type="predicted"/>
<evidence type="ECO:0000256" key="1">
    <source>
        <dbReference type="ARBA" id="ARBA00004651"/>
    </source>
</evidence>
<sequence>MEYAYLLAGAIIQALAMRLFLVPAQLVSGGISGIGQIVNSFTGWPIGLMVFLGNIPLFLLGWRFLGGPRFALRTALSITVFSFFTDAFMWIIPGEGVTHDLVLNCLYGGVMLGVGLGLVYRGQGTSGGSDILGRILNYRFGISISQSYLMTDTLVVLAGGFAFNWEKALYGLVVIYVSGLAAEMISEGSSVFRTALIISSKPDEVSSKILTDMERGVTILKGTGAYTGADRPVLYVVISRAEVNQVKSLVQEVDPSAFMVISQAHEALGEGFKPLLKR</sequence>
<organism evidence="8 9">
    <name type="scientific">Leptolinea tardivitalis</name>
    <dbReference type="NCBI Taxonomy" id="229920"/>
    <lineage>
        <taxon>Bacteria</taxon>
        <taxon>Bacillati</taxon>
        <taxon>Chloroflexota</taxon>
        <taxon>Anaerolineae</taxon>
        <taxon>Anaerolineales</taxon>
        <taxon>Anaerolineaceae</taxon>
        <taxon>Leptolinea</taxon>
    </lineage>
</organism>
<dbReference type="PANTHER" id="PTHR33545">
    <property type="entry name" value="UPF0750 MEMBRANE PROTEIN YITT-RELATED"/>
    <property type="match status" value="1"/>
</dbReference>
<evidence type="ECO:0000256" key="2">
    <source>
        <dbReference type="ARBA" id="ARBA00022475"/>
    </source>
</evidence>
<keyword evidence="9" id="KW-1185">Reference proteome</keyword>
<name>A0A0P6WX38_9CHLR</name>
<evidence type="ECO:0000259" key="7">
    <source>
        <dbReference type="Pfam" id="PF10035"/>
    </source>
</evidence>
<dbReference type="Gene3D" id="3.30.70.120">
    <property type="match status" value="1"/>
</dbReference>
<accession>A0A0P6WX38</accession>